<protein>
    <recommendedName>
        <fullName evidence="1">Integrase p58-like C-terminal domain-containing protein</fullName>
    </recommendedName>
</protein>
<comment type="caution">
    <text evidence="2">The sequence shown here is derived from an EMBL/GenBank/DDBJ whole genome shotgun (WGS) entry which is preliminary data.</text>
</comment>
<dbReference type="InterPro" id="IPR054465">
    <property type="entry name" value="Integrase_p58-like_C"/>
</dbReference>
<reference evidence="2 3" key="1">
    <citation type="journal article" date="2018" name="Sci. Rep.">
        <title>Genomic signatures of local adaptation to the degree of environmental predictability in rotifers.</title>
        <authorList>
            <person name="Franch-Gras L."/>
            <person name="Hahn C."/>
            <person name="Garcia-Roger E.M."/>
            <person name="Carmona M.J."/>
            <person name="Serra M."/>
            <person name="Gomez A."/>
        </authorList>
    </citation>
    <scope>NUCLEOTIDE SEQUENCE [LARGE SCALE GENOMIC DNA]</scope>
    <source>
        <strain evidence="2">HYR1</strain>
    </source>
</reference>
<evidence type="ECO:0000313" key="3">
    <source>
        <dbReference type="Proteomes" id="UP000276133"/>
    </source>
</evidence>
<evidence type="ECO:0000313" key="2">
    <source>
        <dbReference type="EMBL" id="RNA06404.1"/>
    </source>
</evidence>
<dbReference type="Pfam" id="PF22938">
    <property type="entry name" value="Integrase_p58_C"/>
    <property type="match status" value="1"/>
</dbReference>
<keyword evidence="3" id="KW-1185">Reference proteome</keyword>
<evidence type="ECO:0000259" key="1">
    <source>
        <dbReference type="Pfam" id="PF22938"/>
    </source>
</evidence>
<dbReference type="Proteomes" id="UP000276133">
    <property type="component" value="Unassembled WGS sequence"/>
</dbReference>
<gene>
    <name evidence="2" type="ORF">BpHYR1_034248</name>
</gene>
<accession>A0A3M7Q5E3</accession>
<proteinExistence type="predicted"/>
<sequence length="155" mass="17645">MEKVTFAFKNSVHSSRGFSPNQEIFGKTLPTPDDPGDLIILTNSRQTVGQISSFNQKFLGPYEILKKLNEVNYELKYLRNNLTCVVHQNTMTKYFMRPEAKSCVELDDDWVEAKSEAAAKIANLRHIKAVKAPPQIENLVSKLVTCHYSQKKGRQ</sequence>
<name>A0A3M7Q5E3_BRAPC</name>
<feature type="domain" description="Integrase p58-like C-terminal" evidence="1">
    <location>
        <begin position="60"/>
        <end position="90"/>
    </location>
</feature>
<dbReference type="AlphaFoldDB" id="A0A3M7Q5E3"/>
<organism evidence="2 3">
    <name type="scientific">Brachionus plicatilis</name>
    <name type="common">Marine rotifer</name>
    <name type="synonym">Brachionus muelleri</name>
    <dbReference type="NCBI Taxonomy" id="10195"/>
    <lineage>
        <taxon>Eukaryota</taxon>
        <taxon>Metazoa</taxon>
        <taxon>Spiralia</taxon>
        <taxon>Gnathifera</taxon>
        <taxon>Rotifera</taxon>
        <taxon>Eurotatoria</taxon>
        <taxon>Monogononta</taxon>
        <taxon>Pseudotrocha</taxon>
        <taxon>Ploima</taxon>
        <taxon>Brachionidae</taxon>
        <taxon>Brachionus</taxon>
    </lineage>
</organism>
<dbReference type="EMBL" id="REGN01007404">
    <property type="protein sequence ID" value="RNA06404.1"/>
    <property type="molecule type" value="Genomic_DNA"/>
</dbReference>